<accession>A0A6A5V2R8</accession>
<dbReference type="AlphaFoldDB" id="A0A6A5V2R8"/>
<organism evidence="1 2">
    <name type="scientific">Bimuria novae-zelandiae CBS 107.79</name>
    <dbReference type="NCBI Taxonomy" id="1447943"/>
    <lineage>
        <taxon>Eukaryota</taxon>
        <taxon>Fungi</taxon>
        <taxon>Dikarya</taxon>
        <taxon>Ascomycota</taxon>
        <taxon>Pezizomycotina</taxon>
        <taxon>Dothideomycetes</taxon>
        <taxon>Pleosporomycetidae</taxon>
        <taxon>Pleosporales</taxon>
        <taxon>Massarineae</taxon>
        <taxon>Didymosphaeriaceae</taxon>
        <taxon>Bimuria</taxon>
    </lineage>
</organism>
<reference evidence="1" key="1">
    <citation type="journal article" date="2020" name="Stud. Mycol.">
        <title>101 Dothideomycetes genomes: a test case for predicting lifestyles and emergence of pathogens.</title>
        <authorList>
            <person name="Haridas S."/>
            <person name="Albert R."/>
            <person name="Binder M."/>
            <person name="Bloem J."/>
            <person name="Labutti K."/>
            <person name="Salamov A."/>
            <person name="Andreopoulos B."/>
            <person name="Baker S."/>
            <person name="Barry K."/>
            <person name="Bills G."/>
            <person name="Bluhm B."/>
            <person name="Cannon C."/>
            <person name="Castanera R."/>
            <person name="Culley D."/>
            <person name="Daum C."/>
            <person name="Ezra D."/>
            <person name="Gonzalez J."/>
            <person name="Henrissat B."/>
            <person name="Kuo A."/>
            <person name="Liang C."/>
            <person name="Lipzen A."/>
            <person name="Lutzoni F."/>
            <person name="Magnuson J."/>
            <person name="Mondo S."/>
            <person name="Nolan M."/>
            <person name="Ohm R."/>
            <person name="Pangilinan J."/>
            <person name="Park H.-J."/>
            <person name="Ramirez L."/>
            <person name="Alfaro M."/>
            <person name="Sun H."/>
            <person name="Tritt A."/>
            <person name="Yoshinaga Y."/>
            <person name="Zwiers L.-H."/>
            <person name="Turgeon B."/>
            <person name="Goodwin S."/>
            <person name="Spatafora J."/>
            <person name="Crous P."/>
            <person name="Grigoriev I."/>
        </authorList>
    </citation>
    <scope>NUCLEOTIDE SEQUENCE</scope>
    <source>
        <strain evidence="1">CBS 107.79</strain>
    </source>
</reference>
<evidence type="ECO:0000313" key="2">
    <source>
        <dbReference type="Proteomes" id="UP000800036"/>
    </source>
</evidence>
<keyword evidence="2" id="KW-1185">Reference proteome</keyword>
<dbReference type="EMBL" id="ML976711">
    <property type="protein sequence ID" value="KAF1969326.1"/>
    <property type="molecule type" value="Genomic_DNA"/>
</dbReference>
<dbReference type="Proteomes" id="UP000800036">
    <property type="component" value="Unassembled WGS sequence"/>
</dbReference>
<sequence>MLAHNKSTPYPQSVSPTRASINKDQTEYSPLSTTRHNLATMFSTLFRLVRNPILAAIVIAIFVHEPAFQLFHDGPFYIHVVVRVAFLYIRGWLQNAQSRDLSSFLCSYARTALLFCAPIIQPVLPWANQVGTNIVRLSPRLLCYVNSGVVEVGKYLVDVVMDKEGTEWSEMWKTVGKEVAGYCMTDTYSMTHPLLASFGRSETMLYFLRCCWRL</sequence>
<dbReference type="OrthoDB" id="3768108at2759"/>
<evidence type="ECO:0000313" key="1">
    <source>
        <dbReference type="EMBL" id="KAF1969326.1"/>
    </source>
</evidence>
<proteinExistence type="predicted"/>
<name>A0A6A5V2R8_9PLEO</name>
<protein>
    <submittedName>
        <fullName evidence="1">Uncharacterized protein</fullName>
    </submittedName>
</protein>
<gene>
    <name evidence="1" type="ORF">BU23DRAFT_242313</name>
</gene>